<evidence type="ECO:0000256" key="1">
    <source>
        <dbReference type="SAM" id="Phobius"/>
    </source>
</evidence>
<dbReference type="PANTHER" id="PTHR36844">
    <property type="entry name" value="PROTEASE PRSW"/>
    <property type="match status" value="1"/>
</dbReference>
<keyword evidence="2" id="KW-0645">Protease</keyword>
<organism evidence="2 3">
    <name type="scientific">Pseudodesulfovibrio hydrargyri</name>
    <dbReference type="NCBI Taxonomy" id="2125990"/>
    <lineage>
        <taxon>Bacteria</taxon>
        <taxon>Pseudomonadati</taxon>
        <taxon>Thermodesulfobacteriota</taxon>
        <taxon>Desulfovibrionia</taxon>
        <taxon>Desulfovibrionales</taxon>
        <taxon>Desulfovibrionaceae</taxon>
    </lineage>
</organism>
<feature type="transmembrane region" description="Helical" evidence="1">
    <location>
        <begin position="33"/>
        <end position="54"/>
    </location>
</feature>
<evidence type="ECO:0000313" key="2">
    <source>
        <dbReference type="EMBL" id="OIQ50182.1"/>
    </source>
</evidence>
<reference evidence="2 3" key="1">
    <citation type="submission" date="2015-09" db="EMBL/GenBank/DDBJ databases">
        <title>Genome of Desulfovibrio dechloracetivorans BerOc1, a mercury methylating strain isolated from highly hydrocarbons and metals contaminated coastal sediments.</title>
        <authorList>
            <person name="Goni Urriza M."/>
            <person name="Gassie C."/>
            <person name="Bouchez O."/>
            <person name="Klopp C."/>
            <person name="Ranchou-Peyruse A."/>
            <person name="Remy G."/>
        </authorList>
    </citation>
    <scope>NUCLEOTIDE SEQUENCE [LARGE SCALE GENOMIC DNA]</scope>
    <source>
        <strain evidence="2 3">BerOc1</strain>
    </source>
</reference>
<dbReference type="GO" id="GO:0006508">
    <property type="term" value="P:proteolysis"/>
    <property type="evidence" value="ECO:0007669"/>
    <property type="project" value="UniProtKB-KW"/>
</dbReference>
<dbReference type="AlphaFoldDB" id="A0A1J5MU71"/>
<keyword evidence="2" id="KW-0378">Hydrolase</keyword>
<feature type="transmembrane region" description="Helical" evidence="1">
    <location>
        <begin position="169"/>
        <end position="187"/>
    </location>
</feature>
<dbReference type="GO" id="GO:0008233">
    <property type="term" value="F:peptidase activity"/>
    <property type="evidence" value="ECO:0007669"/>
    <property type="project" value="UniProtKB-KW"/>
</dbReference>
<dbReference type="PANTHER" id="PTHR36844:SF1">
    <property type="entry name" value="PROTEASE PRSW"/>
    <property type="match status" value="1"/>
</dbReference>
<feature type="transmembrane region" description="Helical" evidence="1">
    <location>
        <begin position="6"/>
        <end position="21"/>
    </location>
</feature>
<evidence type="ECO:0000313" key="3">
    <source>
        <dbReference type="Proteomes" id="UP000181901"/>
    </source>
</evidence>
<feature type="transmembrane region" description="Helical" evidence="1">
    <location>
        <begin position="311"/>
        <end position="332"/>
    </location>
</feature>
<feature type="transmembrane region" description="Helical" evidence="1">
    <location>
        <begin position="106"/>
        <end position="126"/>
    </location>
</feature>
<gene>
    <name evidence="2" type="primary">prsW</name>
    <name evidence="2" type="ORF">BerOc1_02112</name>
</gene>
<feature type="transmembrane region" description="Helical" evidence="1">
    <location>
        <begin position="66"/>
        <end position="85"/>
    </location>
</feature>
<accession>A0A1J5MU71</accession>
<protein>
    <submittedName>
        <fullName evidence="2">Protease PrsW</fullName>
        <ecNumber evidence="2">3.4.-.-</ecNumber>
    </submittedName>
</protein>
<keyword evidence="1" id="KW-0812">Transmembrane</keyword>
<dbReference type="Proteomes" id="UP000181901">
    <property type="component" value="Unassembled WGS sequence"/>
</dbReference>
<keyword evidence="1" id="KW-0472">Membrane</keyword>
<dbReference type="OrthoDB" id="5504276at2"/>
<feature type="transmembrane region" description="Helical" evidence="1">
    <location>
        <begin position="138"/>
        <end position="157"/>
    </location>
</feature>
<dbReference type="EMBL" id="LKAQ01000004">
    <property type="protein sequence ID" value="OIQ50182.1"/>
    <property type="molecule type" value="Genomic_DNA"/>
</dbReference>
<keyword evidence="1" id="KW-1133">Transmembrane helix</keyword>
<keyword evidence="3" id="KW-1185">Reference proteome</keyword>
<sequence>MDFLLFLMAVVPSAVLLWLFVSNDKYPEPAGALISSFLLGALIVLGIYLLYPFLVLVDSGVPPDNPYLTGAIQAFLLAALPEEGFKLIVLRRYCVNHPAFDEPMDGIVYGVTVSLGFATAENLLFVLDGGVHVAVGRAFLAVPCHAMVGAVMGYHVGLAAFSRGERSGLYVKALLLAILFHGLYDFAPLILRNAQAMGIAIPSSVSLGLNVLFGAVIFVMVRYVAVLTRSMKAIQREQAPPSFGFSRVMPNRVRNPDPAVRRSRVRRWIKAYKDETAPMDLLFSALCLAGVFCALAGAAHMGAPEDPMSRISLAVAVVFFVYGIGFAARGMGKLTVKLLRERNGR</sequence>
<name>A0A1J5MU71_9BACT</name>
<dbReference type="EC" id="3.4.-.-" evidence="2"/>
<feature type="transmembrane region" description="Helical" evidence="1">
    <location>
        <begin position="207"/>
        <end position="226"/>
    </location>
</feature>
<dbReference type="InterPro" id="IPR026898">
    <property type="entry name" value="PrsW"/>
</dbReference>
<dbReference type="Pfam" id="PF13367">
    <property type="entry name" value="PrsW-protease"/>
    <property type="match status" value="1"/>
</dbReference>
<comment type="caution">
    <text evidence="2">The sequence shown here is derived from an EMBL/GenBank/DDBJ whole genome shotgun (WGS) entry which is preliminary data.</text>
</comment>
<dbReference type="RefSeq" id="WP_071545639.1">
    <property type="nucleotide sequence ID" value="NZ_LKAQ01000004.1"/>
</dbReference>
<feature type="transmembrane region" description="Helical" evidence="1">
    <location>
        <begin position="281"/>
        <end position="299"/>
    </location>
</feature>
<proteinExistence type="predicted"/>